<dbReference type="SMART" id="SM00053">
    <property type="entry name" value="DYNc"/>
    <property type="match status" value="1"/>
</dbReference>
<dbReference type="Pfam" id="PF02212">
    <property type="entry name" value="GED"/>
    <property type="match status" value="1"/>
</dbReference>
<dbReference type="GO" id="GO:0008017">
    <property type="term" value="F:microtubule binding"/>
    <property type="evidence" value="ECO:0007669"/>
    <property type="project" value="TreeGrafter"/>
</dbReference>
<keyword evidence="1" id="KW-0547">Nucleotide-binding</keyword>
<keyword evidence="2" id="KW-0342">GTP-binding</keyword>
<dbReference type="InterPro" id="IPR045063">
    <property type="entry name" value="Dynamin_N"/>
</dbReference>
<dbReference type="PRINTS" id="PR00195">
    <property type="entry name" value="DYNAMIN"/>
</dbReference>
<keyword evidence="3" id="KW-0505">Motor protein</keyword>
<dbReference type="PROSITE" id="PS51388">
    <property type="entry name" value="GED"/>
    <property type="match status" value="1"/>
</dbReference>
<reference evidence="6 7" key="1">
    <citation type="journal article" date="2020" name="Nat. Commun.">
        <title>Genome of Tripterygium wilfordii and identification of cytochrome P450 involved in triptolide biosynthesis.</title>
        <authorList>
            <person name="Tu L."/>
            <person name="Su P."/>
            <person name="Zhang Z."/>
            <person name="Gao L."/>
            <person name="Wang J."/>
            <person name="Hu T."/>
            <person name="Zhou J."/>
            <person name="Zhang Y."/>
            <person name="Zhao Y."/>
            <person name="Liu Y."/>
            <person name="Song Y."/>
            <person name="Tong Y."/>
            <person name="Lu Y."/>
            <person name="Yang J."/>
            <person name="Xu C."/>
            <person name="Jia M."/>
            <person name="Peters R.J."/>
            <person name="Huang L."/>
            <person name="Gao W."/>
        </authorList>
    </citation>
    <scope>NUCLEOTIDE SEQUENCE [LARGE SCALE GENOMIC DNA]</scope>
    <source>
        <strain evidence="7">cv. XIE 37</strain>
        <tissue evidence="6">Leaf</tissue>
    </source>
</reference>
<dbReference type="PROSITE" id="PS51718">
    <property type="entry name" value="G_DYNAMIN_2"/>
    <property type="match status" value="1"/>
</dbReference>
<dbReference type="PANTHER" id="PTHR11566:SF173">
    <property type="entry name" value="DYNAMIN-RELATED PROTEIN 4C"/>
    <property type="match status" value="1"/>
</dbReference>
<dbReference type="CDD" id="cd08771">
    <property type="entry name" value="DLP_1"/>
    <property type="match status" value="1"/>
</dbReference>
<evidence type="ECO:0000259" key="4">
    <source>
        <dbReference type="PROSITE" id="PS51388"/>
    </source>
</evidence>
<dbReference type="SUPFAM" id="SSF52540">
    <property type="entry name" value="P-loop containing nucleoside triphosphate hydrolases"/>
    <property type="match status" value="1"/>
</dbReference>
<name>A0A7J7C010_TRIWF</name>
<keyword evidence="7" id="KW-1185">Reference proteome</keyword>
<dbReference type="InterPro" id="IPR000375">
    <property type="entry name" value="Dynamin_stalk"/>
</dbReference>
<evidence type="ECO:0000313" key="6">
    <source>
        <dbReference type="EMBL" id="KAF5727255.1"/>
    </source>
</evidence>
<feature type="domain" description="GED" evidence="4">
    <location>
        <begin position="571"/>
        <end position="666"/>
    </location>
</feature>
<dbReference type="Gene3D" id="3.40.50.300">
    <property type="entry name" value="P-loop containing nucleotide triphosphate hydrolases"/>
    <property type="match status" value="1"/>
</dbReference>
<evidence type="ECO:0000256" key="2">
    <source>
        <dbReference type="ARBA" id="ARBA00023134"/>
    </source>
</evidence>
<dbReference type="InterPro" id="IPR001401">
    <property type="entry name" value="Dynamin_GTPase"/>
</dbReference>
<evidence type="ECO:0008006" key="8">
    <source>
        <dbReference type="Google" id="ProtNLM"/>
    </source>
</evidence>
<dbReference type="FunCoup" id="A0A7J7C010">
    <property type="interactions" value="50"/>
</dbReference>
<dbReference type="GO" id="GO:0005525">
    <property type="term" value="F:GTP binding"/>
    <property type="evidence" value="ECO:0007669"/>
    <property type="project" value="UniProtKB-KW"/>
</dbReference>
<evidence type="ECO:0000256" key="1">
    <source>
        <dbReference type="ARBA" id="ARBA00022741"/>
    </source>
</evidence>
<protein>
    <recommendedName>
        <fullName evidence="8">Dynamin-related protein 4C-like</fullName>
    </recommendedName>
</protein>
<dbReference type="Pfam" id="PF01031">
    <property type="entry name" value="Dynamin_M"/>
    <property type="match status" value="1"/>
</dbReference>
<dbReference type="Proteomes" id="UP000593562">
    <property type="component" value="Unassembled WGS sequence"/>
</dbReference>
<dbReference type="PANTHER" id="PTHR11566">
    <property type="entry name" value="DYNAMIN"/>
    <property type="match status" value="1"/>
</dbReference>
<accession>A0A7J7C010</accession>
<dbReference type="SMART" id="SM00302">
    <property type="entry name" value="GED"/>
    <property type="match status" value="1"/>
</dbReference>
<dbReference type="Pfam" id="PF00350">
    <property type="entry name" value="Dynamin_N"/>
    <property type="match status" value="1"/>
</dbReference>
<dbReference type="GO" id="GO:0005874">
    <property type="term" value="C:microtubule"/>
    <property type="evidence" value="ECO:0007669"/>
    <property type="project" value="TreeGrafter"/>
</dbReference>
<feature type="domain" description="Dynamin-type G" evidence="5">
    <location>
        <begin position="56"/>
        <end position="317"/>
    </location>
</feature>
<evidence type="ECO:0000313" key="7">
    <source>
        <dbReference type="Proteomes" id="UP000593562"/>
    </source>
</evidence>
<dbReference type="InterPro" id="IPR027417">
    <property type="entry name" value="P-loop_NTPase"/>
</dbReference>
<dbReference type="InterPro" id="IPR003130">
    <property type="entry name" value="GED"/>
</dbReference>
<dbReference type="Gene3D" id="1.20.120.1240">
    <property type="entry name" value="Dynamin, middle domain"/>
    <property type="match status" value="1"/>
</dbReference>
<dbReference type="GO" id="GO:0016020">
    <property type="term" value="C:membrane"/>
    <property type="evidence" value="ECO:0007669"/>
    <property type="project" value="TreeGrafter"/>
</dbReference>
<dbReference type="InterPro" id="IPR020850">
    <property type="entry name" value="GED_dom"/>
</dbReference>
<dbReference type="OrthoDB" id="5061070at2759"/>
<dbReference type="FunFam" id="3.40.50.300:FF:001237">
    <property type="entry name" value="Dynamin-related protein 4C"/>
    <property type="match status" value="1"/>
</dbReference>
<dbReference type="InterPro" id="IPR022812">
    <property type="entry name" value="Dynamin"/>
</dbReference>
<sequence>MVYSSESEGDSLSMVVNQPRQEVAIDAPIVASCNDRIRPLLDAVDKLRHLMVMKEGIQLPTIVVVGDQSSGKSSVLESLAGISLPRGQGICTRVPLVMRLQHHQIPEPELYLEFNGKTVQTTESRISEAINLATDEIAGSGKGVSNTPLTLVVKKHGVPDLTMVDLPGITRVPVHGQPENIYEQIAGMIMEYIKPDESIILNVLSATVDFATCESIRMSQQVDKTGERTLAVVTKVDKAPEGLLEKVTADDVNVGLGYVCVRNRIGDESYEEARRKEAALFESHTLLSLIDKSIVGVPVLAQKLVQIQAAIIMKCLPEIVKKINDKLNSSLSEFNRLPQTFTSVAEAMTGFMQIIGASKESLRKIMLRGEFDEYPDEHRMHCTARLVEMLNQYSEELQNHSSSNLTRNFLMDEISVLDEAIKGIRLPNFLPHSAFIALLCKKVDSISSMPIGFVEEVWTYIEGVVIDVLMHHSDNYYQLQIATRRAGLNLMAKMKQQSLNWVMEIIQMEKLTDYTCNPEYLLESSQMMAKQDKFMAVVVNVWPPPSTINFDGLGEIEVGHLSEHKHAVPQAFDLKSRMTAYWKIVLRRLVDSLALHLQLSVHNLVDKELGTEIVNELMMNPHGGGGVEKLLGESPSVAGKREKLSRTIKLLRECKEVLARIMDDIATA</sequence>
<dbReference type="InParanoid" id="A0A7J7C010"/>
<dbReference type="EMBL" id="JAAARO010000022">
    <property type="protein sequence ID" value="KAF5727255.1"/>
    <property type="molecule type" value="Genomic_DNA"/>
</dbReference>
<dbReference type="GO" id="GO:0003924">
    <property type="term" value="F:GTPase activity"/>
    <property type="evidence" value="ECO:0007669"/>
    <property type="project" value="InterPro"/>
</dbReference>
<organism evidence="6 7">
    <name type="scientific">Tripterygium wilfordii</name>
    <name type="common">Thunder God vine</name>
    <dbReference type="NCBI Taxonomy" id="458696"/>
    <lineage>
        <taxon>Eukaryota</taxon>
        <taxon>Viridiplantae</taxon>
        <taxon>Streptophyta</taxon>
        <taxon>Embryophyta</taxon>
        <taxon>Tracheophyta</taxon>
        <taxon>Spermatophyta</taxon>
        <taxon>Magnoliopsida</taxon>
        <taxon>eudicotyledons</taxon>
        <taxon>Gunneridae</taxon>
        <taxon>Pentapetalae</taxon>
        <taxon>rosids</taxon>
        <taxon>fabids</taxon>
        <taxon>Celastrales</taxon>
        <taxon>Celastraceae</taxon>
        <taxon>Tripterygium</taxon>
    </lineage>
</organism>
<comment type="caution">
    <text evidence="6">The sequence shown here is derived from an EMBL/GenBank/DDBJ whole genome shotgun (WGS) entry which is preliminary data.</text>
</comment>
<dbReference type="GO" id="GO:0005737">
    <property type="term" value="C:cytoplasm"/>
    <property type="evidence" value="ECO:0007669"/>
    <property type="project" value="UniProtKB-ARBA"/>
</dbReference>
<evidence type="ECO:0000259" key="5">
    <source>
        <dbReference type="PROSITE" id="PS51718"/>
    </source>
</evidence>
<proteinExistence type="predicted"/>
<gene>
    <name evidence="6" type="ORF">HS088_TW22G00944</name>
</gene>
<evidence type="ECO:0000256" key="3">
    <source>
        <dbReference type="ARBA" id="ARBA00023175"/>
    </source>
</evidence>
<dbReference type="InterPro" id="IPR030381">
    <property type="entry name" value="G_DYNAMIN_dom"/>
</dbReference>
<dbReference type="AlphaFoldDB" id="A0A7J7C010"/>